<dbReference type="EMBL" id="FNED01000002">
    <property type="protein sequence ID" value="SDI19345.1"/>
    <property type="molecule type" value="Genomic_DNA"/>
</dbReference>
<dbReference type="RefSeq" id="WP_043064153.1">
    <property type="nucleotide sequence ID" value="NZ_BJOA01000108.1"/>
</dbReference>
<gene>
    <name evidence="2" type="ORF">AF333_14280</name>
    <name evidence="3" type="ORF">SAMN04487909_10268</name>
</gene>
<dbReference type="OrthoDB" id="9885971at2"/>
<accession>A0A0D1VH20</accession>
<reference evidence="3 5" key="2">
    <citation type="submission" date="2016-10" db="EMBL/GenBank/DDBJ databases">
        <authorList>
            <person name="de Groot N.N."/>
        </authorList>
    </citation>
    <scope>NUCLEOTIDE SEQUENCE [LARGE SCALE GENOMIC DNA]</scope>
    <source>
        <strain evidence="3 5">DSM 2895</strain>
    </source>
</reference>
<proteinExistence type="predicted"/>
<evidence type="ECO:0000313" key="5">
    <source>
        <dbReference type="Proteomes" id="UP000182836"/>
    </source>
</evidence>
<dbReference type="PATRIC" id="fig|47500.8.peg.1654"/>
<evidence type="ECO:0008006" key="6">
    <source>
        <dbReference type="Google" id="ProtNLM"/>
    </source>
</evidence>
<evidence type="ECO:0000313" key="3">
    <source>
        <dbReference type="EMBL" id="SDI19345.1"/>
    </source>
</evidence>
<keyword evidence="1" id="KW-1133">Transmembrane helix</keyword>
<feature type="transmembrane region" description="Helical" evidence="1">
    <location>
        <begin position="6"/>
        <end position="32"/>
    </location>
</feature>
<keyword evidence="4" id="KW-1185">Reference proteome</keyword>
<evidence type="ECO:0000256" key="1">
    <source>
        <dbReference type="SAM" id="Phobius"/>
    </source>
</evidence>
<protein>
    <recommendedName>
        <fullName evidence="6">YggT family protein</fullName>
    </recommendedName>
</protein>
<name>A0A0D1VH20_ANEMI</name>
<dbReference type="AlphaFoldDB" id="A0A0D1VH20"/>
<sequence>MVIINLIFMIAMLALLFNIMYGVLFIFSFKGIRKIYEWFRDDSFLMMDTLGAVALGPSYHIAKKLYSFSPIVARIAILLYVIVLSYLFNWFIQTFNRLT</sequence>
<evidence type="ECO:0000313" key="4">
    <source>
        <dbReference type="Proteomes" id="UP000037269"/>
    </source>
</evidence>
<reference evidence="2 4" key="1">
    <citation type="submission" date="2015-07" db="EMBL/GenBank/DDBJ databases">
        <title>Fjat-14205 dsm 2895.</title>
        <authorList>
            <person name="Liu B."/>
            <person name="Wang J."/>
            <person name="Zhu Y."/>
            <person name="Liu G."/>
            <person name="Chen Q."/>
            <person name="Chen Z."/>
            <person name="Lan J."/>
            <person name="Che J."/>
            <person name="Ge C."/>
            <person name="Shi H."/>
            <person name="Pan Z."/>
            <person name="Liu X."/>
        </authorList>
    </citation>
    <scope>NUCLEOTIDE SEQUENCE [LARGE SCALE GENOMIC DNA]</scope>
    <source>
        <strain evidence="2 4">DSM 2895</strain>
    </source>
</reference>
<feature type="transmembrane region" description="Helical" evidence="1">
    <location>
        <begin position="68"/>
        <end position="92"/>
    </location>
</feature>
<keyword evidence="1" id="KW-0812">Transmembrane</keyword>
<dbReference type="GeneID" id="42306342"/>
<dbReference type="Proteomes" id="UP000037269">
    <property type="component" value="Unassembled WGS sequence"/>
</dbReference>
<organism evidence="2 4">
    <name type="scientific">Aneurinibacillus migulanus</name>
    <name type="common">Bacillus migulanus</name>
    <dbReference type="NCBI Taxonomy" id="47500"/>
    <lineage>
        <taxon>Bacteria</taxon>
        <taxon>Bacillati</taxon>
        <taxon>Bacillota</taxon>
        <taxon>Bacilli</taxon>
        <taxon>Bacillales</taxon>
        <taxon>Paenibacillaceae</taxon>
        <taxon>Aneurinibacillus group</taxon>
        <taxon>Aneurinibacillus</taxon>
    </lineage>
</organism>
<evidence type="ECO:0000313" key="2">
    <source>
        <dbReference type="EMBL" id="KON96470.1"/>
    </source>
</evidence>
<keyword evidence="1" id="KW-0472">Membrane</keyword>
<dbReference type="EMBL" id="LGUG01000004">
    <property type="protein sequence ID" value="KON96470.1"/>
    <property type="molecule type" value="Genomic_DNA"/>
</dbReference>
<dbReference type="Proteomes" id="UP000182836">
    <property type="component" value="Unassembled WGS sequence"/>
</dbReference>